<feature type="compositionally biased region" description="Basic and acidic residues" evidence="1">
    <location>
        <begin position="160"/>
        <end position="174"/>
    </location>
</feature>
<feature type="region of interest" description="Disordered" evidence="1">
    <location>
        <begin position="334"/>
        <end position="359"/>
    </location>
</feature>
<feature type="region of interest" description="Disordered" evidence="1">
    <location>
        <begin position="199"/>
        <end position="268"/>
    </location>
</feature>
<feature type="compositionally biased region" description="Polar residues" evidence="1">
    <location>
        <begin position="549"/>
        <end position="567"/>
    </location>
</feature>
<dbReference type="AlphaFoldDB" id="A0A5N6NZ19"/>
<feature type="region of interest" description="Disordered" evidence="1">
    <location>
        <begin position="600"/>
        <end position="645"/>
    </location>
</feature>
<protein>
    <submittedName>
        <fullName evidence="2">Uncharacterized protein</fullName>
    </submittedName>
</protein>
<comment type="caution">
    <text evidence="2">The sequence shown here is derived from an EMBL/GenBank/DDBJ whole genome shotgun (WGS) entry which is preliminary data.</text>
</comment>
<feature type="compositionally biased region" description="Basic residues" evidence="1">
    <location>
        <begin position="341"/>
        <end position="352"/>
    </location>
</feature>
<sequence>MAPADDGTADHNVVFIDTSLETRLAMNVSESDTVSEFKQKIVLEHRLLFPAMGDVKIECLKVKQKGNFYHLADSMLVKSAFDASKRNWFVSADASCLEQNDGIQHPGKHKAGDQLALPWVTHSRSIERHDNHGSPSTHSKVVPFVNQRVFNSDQLTSGDSCKDTSKNAVEDRSYNDDKQLNYDLHENLYTVHTNISSKKRTRDFHNESSIKDSFEPGPSLKKKHKTQRVKRDVKASEENLIPTHDNGKVNDKGASINKGDSFKHKSKGNDLIDEDSKINEFTDNNEVATLRNEENLLPNSESLMNNDADISTTGRNISQINAPGILGKLVNQNEKMEGTMKKKKKKKTKKSAGRNEDESIAKHANCDIYENVKEGSLPEADRKDGGMSSTGIALFVDEKTKNEVSVKTLIDAKKGDDVNVNRVDISVENMKENSRKEFTDTNDVATVTTEENLLRRSVRLMKNDADITTGKNISQVNAQSEGQDEKTDDTTKKKKKRKTRNSVERMEEESIIKHVKEGESSLADTNRKDGDKVKEKIAKSYEGLVGKANKNNKSQNLPTKHQSTDVNLESKKSPSIDHHHLPEKGSKNVISTEVSKVNNEVDVPEDESHEIEFRDYLVPGHKPEENTSLDNRKDMKKTKDDSWNDQSQKIVLQNVNKVPINVLKDPNVTNINKINTTQSTKKINSQKMPRQSDAGQTRDKTVKKKSVNSSQQTKSLLTAPLKIFGEDSDDNAAVNSDSSTRTPSRNSSSSSSSSSGESAYSIVSRRNSKLGKLNDLFRSASSFKKVKVTASSQVEDTESQVDFVPESQLMGN</sequence>
<feature type="region of interest" description="Disordered" evidence="1">
    <location>
        <begin position="673"/>
        <end position="765"/>
    </location>
</feature>
<name>A0A5N6NZ19_9ASTR</name>
<feature type="compositionally biased region" description="Low complexity" evidence="1">
    <location>
        <begin position="731"/>
        <end position="764"/>
    </location>
</feature>
<dbReference type="OrthoDB" id="1093005at2759"/>
<dbReference type="Proteomes" id="UP000326396">
    <property type="component" value="Linkage Group LG15"/>
</dbReference>
<feature type="region of interest" description="Disordered" evidence="1">
    <location>
        <begin position="789"/>
        <end position="812"/>
    </location>
</feature>
<evidence type="ECO:0000313" key="3">
    <source>
        <dbReference type="Proteomes" id="UP000326396"/>
    </source>
</evidence>
<dbReference type="EMBL" id="SZYD01000007">
    <property type="protein sequence ID" value="KAD5802280.1"/>
    <property type="molecule type" value="Genomic_DNA"/>
</dbReference>
<gene>
    <name evidence="2" type="ORF">E3N88_13640</name>
</gene>
<feature type="compositionally biased region" description="Polar residues" evidence="1">
    <location>
        <begin position="673"/>
        <end position="695"/>
    </location>
</feature>
<proteinExistence type="predicted"/>
<feature type="compositionally biased region" description="Basic and acidic residues" evidence="1">
    <location>
        <begin position="203"/>
        <end position="214"/>
    </location>
</feature>
<reference evidence="2 3" key="1">
    <citation type="submission" date="2019-05" db="EMBL/GenBank/DDBJ databases">
        <title>Mikania micrantha, genome provides insights into the molecular mechanism of rapid growth.</title>
        <authorList>
            <person name="Liu B."/>
        </authorList>
    </citation>
    <scope>NUCLEOTIDE SEQUENCE [LARGE SCALE GENOMIC DNA]</scope>
    <source>
        <strain evidence="2">NLD-2019</strain>
        <tissue evidence="2">Leaf</tissue>
    </source>
</reference>
<organism evidence="2 3">
    <name type="scientific">Mikania micrantha</name>
    <name type="common">bitter vine</name>
    <dbReference type="NCBI Taxonomy" id="192012"/>
    <lineage>
        <taxon>Eukaryota</taxon>
        <taxon>Viridiplantae</taxon>
        <taxon>Streptophyta</taxon>
        <taxon>Embryophyta</taxon>
        <taxon>Tracheophyta</taxon>
        <taxon>Spermatophyta</taxon>
        <taxon>Magnoliopsida</taxon>
        <taxon>eudicotyledons</taxon>
        <taxon>Gunneridae</taxon>
        <taxon>Pentapetalae</taxon>
        <taxon>asterids</taxon>
        <taxon>campanulids</taxon>
        <taxon>Asterales</taxon>
        <taxon>Asteraceae</taxon>
        <taxon>Asteroideae</taxon>
        <taxon>Heliantheae alliance</taxon>
        <taxon>Eupatorieae</taxon>
        <taxon>Mikania</taxon>
    </lineage>
</organism>
<feature type="region of interest" description="Disordered" evidence="1">
    <location>
        <begin position="470"/>
        <end position="585"/>
    </location>
</feature>
<feature type="compositionally biased region" description="Polar residues" evidence="1">
    <location>
        <begin position="470"/>
        <end position="481"/>
    </location>
</feature>
<feature type="compositionally biased region" description="Basic and acidic residues" evidence="1">
    <location>
        <begin position="501"/>
        <end position="539"/>
    </location>
</feature>
<feature type="region of interest" description="Disordered" evidence="1">
    <location>
        <begin position="155"/>
        <end position="174"/>
    </location>
</feature>
<feature type="compositionally biased region" description="Basic and acidic residues" evidence="1">
    <location>
        <begin position="568"/>
        <end position="585"/>
    </location>
</feature>
<feature type="compositionally biased region" description="Basic and acidic residues" evidence="1">
    <location>
        <begin position="610"/>
        <end position="642"/>
    </location>
</feature>
<feature type="compositionally biased region" description="Polar residues" evidence="1">
    <location>
        <begin position="707"/>
        <end position="716"/>
    </location>
</feature>
<evidence type="ECO:0000256" key="1">
    <source>
        <dbReference type="SAM" id="MobiDB-lite"/>
    </source>
</evidence>
<keyword evidence="3" id="KW-1185">Reference proteome</keyword>
<evidence type="ECO:0000313" key="2">
    <source>
        <dbReference type="EMBL" id="KAD5802280.1"/>
    </source>
</evidence>
<accession>A0A5N6NZ19</accession>